<protein>
    <submittedName>
        <fullName evidence="2">Glycosyltransferase family 25 protein</fullName>
    </submittedName>
</protein>
<dbReference type="RefSeq" id="WP_134834199.1">
    <property type="nucleotide sequence ID" value="NZ_SATR01000003.1"/>
</dbReference>
<dbReference type="OrthoDB" id="259382at2"/>
<dbReference type="EMBL" id="SATR01000003">
    <property type="protein sequence ID" value="TFH92970.1"/>
    <property type="molecule type" value="Genomic_DNA"/>
</dbReference>
<dbReference type="Proteomes" id="UP000297753">
    <property type="component" value="Unassembled WGS sequence"/>
</dbReference>
<evidence type="ECO:0000313" key="3">
    <source>
        <dbReference type="Proteomes" id="UP000297753"/>
    </source>
</evidence>
<dbReference type="AlphaFoldDB" id="A0A4Y8WJ68"/>
<name>A0A4Y8WJ68_9VIBR</name>
<accession>A0A4Y8WJ68</accession>
<evidence type="ECO:0000259" key="1">
    <source>
        <dbReference type="Pfam" id="PF01755"/>
    </source>
</evidence>
<sequence>MVQPIEHVFVIHVSEGYDERREHIDKHLPESGLERFEYMLDGDIKDLTEDVLDTLFKGSEQTPPEKSCFYKHYLTYKAIVERDIPFALVLEDDAYLTSDFSEKLALVLQELQGKSNYLVNIESAYLSVPFKYRRCNQYIYLANHTKMTGGYIIDYVAAKKLYDYLNQYPVNLPIDIYQSEMRDIIGFNIYWSQPALVQQGSKNGTFASAINAEGTGLMDKVRYLIRNYHKKYIWSHVNKRVLRVFENVRNHK</sequence>
<dbReference type="CDD" id="cd06532">
    <property type="entry name" value="Glyco_transf_25"/>
    <property type="match status" value="1"/>
</dbReference>
<dbReference type="Pfam" id="PF01755">
    <property type="entry name" value="Glyco_transf_25"/>
    <property type="match status" value="1"/>
</dbReference>
<evidence type="ECO:0000313" key="2">
    <source>
        <dbReference type="EMBL" id="TFH92970.1"/>
    </source>
</evidence>
<comment type="caution">
    <text evidence="2">The sequence shown here is derived from an EMBL/GenBank/DDBJ whole genome shotgun (WGS) entry which is preliminary data.</text>
</comment>
<keyword evidence="3" id="KW-1185">Reference proteome</keyword>
<gene>
    <name evidence="2" type="ORF">ELS82_03180</name>
</gene>
<dbReference type="InterPro" id="IPR002654">
    <property type="entry name" value="Glyco_trans_25"/>
</dbReference>
<reference evidence="2 3" key="1">
    <citation type="submission" date="2019-01" db="EMBL/GenBank/DDBJ databases">
        <title>Vibrio BEI176 sp. nov, a marine bacterium isolated from China: eastern marignal seas.</title>
        <authorList>
            <person name="Li B."/>
        </authorList>
    </citation>
    <scope>NUCLEOTIDE SEQUENCE [LARGE SCALE GENOMIC DNA]</scope>
    <source>
        <strain evidence="2 3">BEI176</strain>
    </source>
</reference>
<organism evidence="2 3">
    <name type="scientific">Vibrio ouci</name>
    <dbReference type="NCBI Taxonomy" id="2499078"/>
    <lineage>
        <taxon>Bacteria</taxon>
        <taxon>Pseudomonadati</taxon>
        <taxon>Pseudomonadota</taxon>
        <taxon>Gammaproteobacteria</taxon>
        <taxon>Vibrionales</taxon>
        <taxon>Vibrionaceae</taxon>
        <taxon>Vibrio</taxon>
    </lineage>
</organism>
<keyword evidence="2" id="KW-0808">Transferase</keyword>
<proteinExistence type="predicted"/>
<feature type="domain" description="Glycosyl transferase family 25" evidence="1">
    <location>
        <begin position="8"/>
        <end position="176"/>
    </location>
</feature>
<dbReference type="GO" id="GO:0016740">
    <property type="term" value="F:transferase activity"/>
    <property type="evidence" value="ECO:0007669"/>
    <property type="project" value="UniProtKB-KW"/>
</dbReference>